<name>A0ABP3F402_9ACTN</name>
<accession>A0ABP3F402</accession>
<organism evidence="2 3">
    <name type="scientific">Streptomyces polychromogenes</name>
    <dbReference type="NCBI Taxonomy" id="67342"/>
    <lineage>
        <taxon>Bacteria</taxon>
        <taxon>Bacillati</taxon>
        <taxon>Actinomycetota</taxon>
        <taxon>Actinomycetes</taxon>
        <taxon>Kitasatosporales</taxon>
        <taxon>Streptomycetaceae</taxon>
        <taxon>Streptomyces</taxon>
    </lineage>
</organism>
<sequence>MPTETIACSDTFQTSHDPTACTAPKNRTKTATNRLMLELPDIGGSSLQKRYHGRDGMKAQVSRPDPSADLGRGQWPAVSRTAAEARIRNCGIRFSGCASDSEDAKRDEHQ</sequence>
<dbReference type="Proteomes" id="UP001501867">
    <property type="component" value="Unassembled WGS sequence"/>
</dbReference>
<evidence type="ECO:0000313" key="2">
    <source>
        <dbReference type="EMBL" id="GAA0291189.1"/>
    </source>
</evidence>
<keyword evidence="3" id="KW-1185">Reference proteome</keyword>
<feature type="compositionally biased region" description="Polar residues" evidence="1">
    <location>
        <begin position="1"/>
        <end position="17"/>
    </location>
</feature>
<proteinExistence type="predicted"/>
<dbReference type="EMBL" id="BAAABV010000015">
    <property type="protein sequence ID" value="GAA0291189.1"/>
    <property type="molecule type" value="Genomic_DNA"/>
</dbReference>
<feature type="region of interest" description="Disordered" evidence="1">
    <location>
        <begin position="41"/>
        <end position="76"/>
    </location>
</feature>
<gene>
    <name evidence="2" type="ORF">GCM10010302_32190</name>
</gene>
<evidence type="ECO:0000313" key="3">
    <source>
        <dbReference type="Proteomes" id="UP001501867"/>
    </source>
</evidence>
<evidence type="ECO:0000256" key="1">
    <source>
        <dbReference type="SAM" id="MobiDB-lite"/>
    </source>
</evidence>
<protein>
    <submittedName>
        <fullName evidence="2">Uncharacterized protein</fullName>
    </submittedName>
</protein>
<reference evidence="3" key="1">
    <citation type="journal article" date="2019" name="Int. J. Syst. Evol. Microbiol.">
        <title>The Global Catalogue of Microorganisms (GCM) 10K type strain sequencing project: providing services to taxonomists for standard genome sequencing and annotation.</title>
        <authorList>
            <consortium name="The Broad Institute Genomics Platform"/>
            <consortium name="The Broad Institute Genome Sequencing Center for Infectious Disease"/>
            <person name="Wu L."/>
            <person name="Ma J."/>
        </authorList>
    </citation>
    <scope>NUCLEOTIDE SEQUENCE [LARGE SCALE GENOMIC DNA]</scope>
    <source>
        <strain evidence="3">JCM 4505</strain>
    </source>
</reference>
<comment type="caution">
    <text evidence="2">The sequence shown here is derived from an EMBL/GenBank/DDBJ whole genome shotgun (WGS) entry which is preliminary data.</text>
</comment>
<feature type="region of interest" description="Disordered" evidence="1">
    <location>
        <begin position="1"/>
        <end position="28"/>
    </location>
</feature>